<dbReference type="Proteomes" id="UP001055167">
    <property type="component" value="Unassembled WGS sequence"/>
</dbReference>
<sequence length="81" mass="8992">MMSPMPSVLELELRNQLADLRERLAVAQEDLISMAHDAGAIDGEIMSLKAQMSEARADRDAWREQAERLSQLLSAIAQAKV</sequence>
<evidence type="ECO:0000256" key="1">
    <source>
        <dbReference type="SAM" id="Coils"/>
    </source>
</evidence>
<protein>
    <recommendedName>
        <fullName evidence="4">DUF904 domain-containing protein</fullName>
    </recommendedName>
</protein>
<feature type="coiled-coil region" evidence="1">
    <location>
        <begin position="10"/>
        <end position="72"/>
    </location>
</feature>
<evidence type="ECO:0000313" key="3">
    <source>
        <dbReference type="Proteomes" id="UP001055167"/>
    </source>
</evidence>
<dbReference type="EMBL" id="BPQH01000041">
    <property type="protein sequence ID" value="GJD53928.1"/>
    <property type="molecule type" value="Genomic_DNA"/>
</dbReference>
<keyword evidence="3" id="KW-1185">Reference proteome</keyword>
<keyword evidence="1" id="KW-0175">Coiled coil</keyword>
<accession>A0ABQ4R8C0</accession>
<name>A0ABQ4R8C0_9HYPH</name>
<proteinExistence type="predicted"/>
<comment type="caution">
    <text evidence="2">The sequence shown here is derived from an EMBL/GenBank/DDBJ whole genome shotgun (WGS) entry which is preliminary data.</text>
</comment>
<evidence type="ECO:0000313" key="2">
    <source>
        <dbReference type="EMBL" id="GJD53928.1"/>
    </source>
</evidence>
<reference evidence="2" key="1">
    <citation type="journal article" date="2021" name="Front. Microbiol.">
        <title>Comprehensive Comparative Genomics and Phenotyping of Methylobacterium Species.</title>
        <authorList>
            <person name="Alessa O."/>
            <person name="Ogura Y."/>
            <person name="Fujitani Y."/>
            <person name="Takami H."/>
            <person name="Hayashi T."/>
            <person name="Sahin N."/>
            <person name="Tani A."/>
        </authorList>
    </citation>
    <scope>NUCLEOTIDE SEQUENCE</scope>
    <source>
        <strain evidence="2">KCTC 52305</strain>
    </source>
</reference>
<evidence type="ECO:0008006" key="4">
    <source>
        <dbReference type="Google" id="ProtNLM"/>
    </source>
</evidence>
<organism evidence="2 3">
    <name type="scientific">Methylobacterium crusticola</name>
    <dbReference type="NCBI Taxonomy" id="1697972"/>
    <lineage>
        <taxon>Bacteria</taxon>
        <taxon>Pseudomonadati</taxon>
        <taxon>Pseudomonadota</taxon>
        <taxon>Alphaproteobacteria</taxon>
        <taxon>Hyphomicrobiales</taxon>
        <taxon>Methylobacteriaceae</taxon>
        <taxon>Methylobacterium</taxon>
    </lineage>
</organism>
<gene>
    <name evidence="2" type="ORF">OPKNFCMD_6707</name>
</gene>
<reference evidence="2" key="2">
    <citation type="submission" date="2021-08" db="EMBL/GenBank/DDBJ databases">
        <authorList>
            <person name="Tani A."/>
            <person name="Ola A."/>
            <person name="Ogura Y."/>
            <person name="Katsura K."/>
            <person name="Hayashi T."/>
        </authorList>
    </citation>
    <scope>NUCLEOTIDE SEQUENCE</scope>
    <source>
        <strain evidence="2">KCTC 52305</strain>
    </source>
</reference>